<feature type="compositionally biased region" description="Basic residues" evidence="1">
    <location>
        <begin position="344"/>
        <end position="354"/>
    </location>
</feature>
<dbReference type="Proteomes" id="UP000789342">
    <property type="component" value="Unassembled WGS sequence"/>
</dbReference>
<dbReference type="AlphaFoldDB" id="A0A9N9DX41"/>
<proteinExistence type="predicted"/>
<protein>
    <submittedName>
        <fullName evidence="2">9441_t:CDS:1</fullName>
    </submittedName>
</protein>
<keyword evidence="3" id="KW-1185">Reference proteome</keyword>
<name>A0A9N9DX41_9GLOM</name>
<gene>
    <name evidence="2" type="ORF">AMORRO_LOCUS10182</name>
</gene>
<feature type="region of interest" description="Disordered" evidence="1">
    <location>
        <begin position="332"/>
        <end position="354"/>
    </location>
</feature>
<evidence type="ECO:0000313" key="3">
    <source>
        <dbReference type="Proteomes" id="UP000789342"/>
    </source>
</evidence>
<comment type="caution">
    <text evidence="2">The sequence shown here is derived from an EMBL/GenBank/DDBJ whole genome shotgun (WGS) entry which is preliminary data.</text>
</comment>
<reference evidence="2" key="1">
    <citation type="submission" date="2021-06" db="EMBL/GenBank/DDBJ databases">
        <authorList>
            <person name="Kallberg Y."/>
            <person name="Tangrot J."/>
            <person name="Rosling A."/>
        </authorList>
    </citation>
    <scope>NUCLEOTIDE SEQUENCE</scope>
    <source>
        <strain evidence="2">CL551</strain>
    </source>
</reference>
<dbReference type="OrthoDB" id="2333441at2759"/>
<dbReference type="EMBL" id="CAJVPV010010891">
    <property type="protein sequence ID" value="CAG8655816.1"/>
    <property type="molecule type" value="Genomic_DNA"/>
</dbReference>
<feature type="compositionally biased region" description="Basic and acidic residues" evidence="1">
    <location>
        <begin position="131"/>
        <end position="168"/>
    </location>
</feature>
<organism evidence="2 3">
    <name type="scientific">Acaulospora morrowiae</name>
    <dbReference type="NCBI Taxonomy" id="94023"/>
    <lineage>
        <taxon>Eukaryota</taxon>
        <taxon>Fungi</taxon>
        <taxon>Fungi incertae sedis</taxon>
        <taxon>Mucoromycota</taxon>
        <taxon>Glomeromycotina</taxon>
        <taxon>Glomeromycetes</taxon>
        <taxon>Diversisporales</taxon>
        <taxon>Acaulosporaceae</taxon>
        <taxon>Acaulospora</taxon>
    </lineage>
</organism>
<evidence type="ECO:0000256" key="1">
    <source>
        <dbReference type="SAM" id="MobiDB-lite"/>
    </source>
</evidence>
<accession>A0A9N9DX41</accession>
<sequence length="354" mass="41729">MTTFSQLNDLQRKSLVDLFAYIKHFNQNFTAAALDGNSSTSFLENMKSTSASLFTHFIYQSNVTVDQKTFKTLRQENKEWDEEIKKFKKFVALLNKGSNKQLINKGFCRRVYEPSGIDDSGNEELLSENSTTRKEVRERDIENNAWEKENEKREGETKEVNNHRDEKVKRKSTQNSQRKLDKKHNMMSKEKDELLKEKSMLIKEKDELLKVKDEVLKRKEGISKIKDDLVKEKERTKKYLNSSKERGINDRNVNANKKGKNYLATFLRKEDAETDDSCEQRFDVHKRKVRCTPQLLIDESEVEDMADLVKFGYISKAEYMMKRFEEINQKVKKHKNDEDGKIMGTKKNKKRNHV</sequence>
<feature type="region of interest" description="Disordered" evidence="1">
    <location>
        <begin position="119"/>
        <end position="187"/>
    </location>
</feature>
<feature type="compositionally biased region" description="Basic and acidic residues" evidence="1">
    <location>
        <begin position="332"/>
        <end position="341"/>
    </location>
</feature>
<evidence type="ECO:0000313" key="2">
    <source>
        <dbReference type="EMBL" id="CAG8655816.1"/>
    </source>
</evidence>